<comment type="subcellular location">
    <subcellularLocation>
        <location evidence="1 9">Cell membrane</location>
        <topology evidence="1 9">Multi-pass membrane protein</topology>
    </subcellularLocation>
</comment>
<dbReference type="FunFam" id="1.10.3720.10:FF:000009">
    <property type="entry name" value="Amino acid ABC transporter permease"/>
    <property type="match status" value="1"/>
</dbReference>
<gene>
    <name evidence="11" type="ORF">HGG79_05740</name>
</gene>
<dbReference type="InterPro" id="IPR043429">
    <property type="entry name" value="ArtM/GltK/GlnP/TcyL/YhdX-like"/>
</dbReference>
<evidence type="ECO:0000256" key="4">
    <source>
        <dbReference type="ARBA" id="ARBA00022475"/>
    </source>
</evidence>
<dbReference type="InterPro" id="IPR000515">
    <property type="entry name" value="MetI-like"/>
</dbReference>
<dbReference type="InterPro" id="IPR010065">
    <property type="entry name" value="AA_ABC_transptr_permease_3TM"/>
</dbReference>
<dbReference type="CDD" id="cd06261">
    <property type="entry name" value="TM_PBP2"/>
    <property type="match status" value="1"/>
</dbReference>
<organism evidence="11 12">
    <name type="scientific">Clostridium tetanomorphum</name>
    <dbReference type="NCBI Taxonomy" id="1553"/>
    <lineage>
        <taxon>Bacteria</taxon>
        <taxon>Bacillati</taxon>
        <taxon>Bacillota</taxon>
        <taxon>Clostridia</taxon>
        <taxon>Eubacteriales</taxon>
        <taxon>Clostridiaceae</taxon>
        <taxon>Clostridium</taxon>
    </lineage>
</organism>
<dbReference type="PANTHER" id="PTHR30614">
    <property type="entry name" value="MEMBRANE COMPONENT OF AMINO ACID ABC TRANSPORTER"/>
    <property type="match status" value="1"/>
</dbReference>
<dbReference type="Pfam" id="PF00528">
    <property type="entry name" value="BPD_transp_1"/>
    <property type="match status" value="1"/>
</dbReference>
<evidence type="ECO:0000256" key="7">
    <source>
        <dbReference type="ARBA" id="ARBA00022989"/>
    </source>
</evidence>
<dbReference type="InterPro" id="IPR035906">
    <property type="entry name" value="MetI-like_sf"/>
</dbReference>
<feature type="domain" description="ABC transmembrane type-1" evidence="10">
    <location>
        <begin position="23"/>
        <end position="214"/>
    </location>
</feature>
<keyword evidence="5 9" id="KW-0812">Transmembrane</keyword>
<dbReference type="PANTHER" id="PTHR30614:SF0">
    <property type="entry name" value="L-CYSTINE TRANSPORT SYSTEM PERMEASE PROTEIN TCYL"/>
    <property type="match status" value="1"/>
</dbReference>
<feature type="transmembrane region" description="Helical" evidence="9">
    <location>
        <begin position="192"/>
        <end position="213"/>
    </location>
</feature>
<evidence type="ECO:0000256" key="6">
    <source>
        <dbReference type="ARBA" id="ARBA00022970"/>
    </source>
</evidence>
<dbReference type="GO" id="GO:0015184">
    <property type="term" value="F:L-cystine transmembrane transporter activity"/>
    <property type="evidence" value="ECO:0007669"/>
    <property type="project" value="TreeGrafter"/>
</dbReference>
<dbReference type="GO" id="GO:0043190">
    <property type="term" value="C:ATP-binding cassette (ABC) transporter complex"/>
    <property type="evidence" value="ECO:0007669"/>
    <property type="project" value="InterPro"/>
</dbReference>
<dbReference type="NCBIfam" id="TIGR01726">
    <property type="entry name" value="HEQRo_perm_3TM"/>
    <property type="match status" value="1"/>
</dbReference>
<dbReference type="EMBL" id="JAAZWO010000005">
    <property type="protein sequence ID" value="MBC2397281.1"/>
    <property type="molecule type" value="Genomic_DNA"/>
</dbReference>
<sequence>MKLNANFDLKYFIEIIPTLIKYINTTLSLSVISMAIGLVLALILQVIRMYKIKGLNSLAKIYVSFFRGTPLLVQLFLLYYGLPQIMPMFKTMNAYSAAILGLSLNSSAYMAEVYRAAISSIDKGQMEAALSVGMTHWQGMKRIVMPQALRTAVPSLGNVFIDLIKGSSLAFTLGLVEILAQAKMSAAASYKFFESYLAVAIIYWIIIVAFNYLQSILENKMNKAC</sequence>
<keyword evidence="3 9" id="KW-0813">Transport</keyword>
<evidence type="ECO:0000256" key="2">
    <source>
        <dbReference type="ARBA" id="ARBA00009306"/>
    </source>
</evidence>
<dbReference type="SUPFAM" id="SSF161098">
    <property type="entry name" value="MetI-like"/>
    <property type="match status" value="1"/>
</dbReference>
<comment type="caution">
    <text evidence="11">The sequence shown here is derived from an EMBL/GenBank/DDBJ whole genome shotgun (WGS) entry which is preliminary data.</text>
</comment>
<dbReference type="PROSITE" id="PS50928">
    <property type="entry name" value="ABC_TM1"/>
    <property type="match status" value="1"/>
</dbReference>
<reference evidence="11 12" key="1">
    <citation type="submission" date="2020-04" db="EMBL/GenBank/DDBJ databases">
        <title>Genomic insights into acetone-butanol-ethanol (ABE) fermentation by sequencing solventogenic clostridia strains.</title>
        <authorList>
            <person name="Brown S."/>
        </authorList>
    </citation>
    <scope>NUCLEOTIDE SEQUENCE [LARGE SCALE GENOMIC DNA]</scope>
    <source>
        <strain evidence="11 12">DJ011</strain>
    </source>
</reference>
<comment type="similarity">
    <text evidence="2 9">Belongs to the binding-protein-dependent transport system permease family.</text>
</comment>
<evidence type="ECO:0000313" key="12">
    <source>
        <dbReference type="Proteomes" id="UP000563151"/>
    </source>
</evidence>
<proteinExistence type="inferred from homology"/>
<feature type="transmembrane region" description="Helical" evidence="9">
    <location>
        <begin position="27"/>
        <end position="47"/>
    </location>
</feature>
<dbReference type="RefSeq" id="WP_035144306.1">
    <property type="nucleotide sequence ID" value="NZ_JAAZWO010000005.1"/>
</dbReference>
<evidence type="ECO:0000256" key="5">
    <source>
        <dbReference type="ARBA" id="ARBA00022692"/>
    </source>
</evidence>
<keyword evidence="4" id="KW-1003">Cell membrane</keyword>
<evidence type="ECO:0000259" key="10">
    <source>
        <dbReference type="PROSITE" id="PS50928"/>
    </source>
</evidence>
<keyword evidence="8 9" id="KW-0472">Membrane</keyword>
<dbReference type="Proteomes" id="UP000563151">
    <property type="component" value="Unassembled WGS sequence"/>
</dbReference>
<evidence type="ECO:0000313" key="11">
    <source>
        <dbReference type="EMBL" id="MBC2397281.1"/>
    </source>
</evidence>
<evidence type="ECO:0000256" key="9">
    <source>
        <dbReference type="RuleBase" id="RU363032"/>
    </source>
</evidence>
<feature type="transmembrane region" description="Helical" evidence="9">
    <location>
        <begin position="59"/>
        <end position="82"/>
    </location>
</feature>
<name>A0A923E8W7_CLOTT</name>
<keyword evidence="7 9" id="KW-1133">Transmembrane helix</keyword>
<accession>A0A923E8W7</accession>
<evidence type="ECO:0000256" key="3">
    <source>
        <dbReference type="ARBA" id="ARBA00022448"/>
    </source>
</evidence>
<keyword evidence="6" id="KW-0029">Amino-acid transport</keyword>
<evidence type="ECO:0000256" key="1">
    <source>
        <dbReference type="ARBA" id="ARBA00004651"/>
    </source>
</evidence>
<dbReference type="AlphaFoldDB" id="A0A923E8W7"/>
<protein>
    <submittedName>
        <fullName evidence="11">Amino acid ABC transporter permease</fullName>
    </submittedName>
</protein>
<evidence type="ECO:0000256" key="8">
    <source>
        <dbReference type="ARBA" id="ARBA00023136"/>
    </source>
</evidence>
<dbReference type="Gene3D" id="1.10.3720.10">
    <property type="entry name" value="MetI-like"/>
    <property type="match status" value="1"/>
</dbReference>
<keyword evidence="12" id="KW-1185">Reference proteome</keyword>